<evidence type="ECO:0000313" key="4">
    <source>
        <dbReference type="Proteomes" id="UP000689195"/>
    </source>
</evidence>
<dbReference type="InterPro" id="IPR006571">
    <property type="entry name" value="TLDc_dom"/>
</dbReference>
<proteinExistence type="predicted"/>
<accession>A0A8S1XL66</accession>
<dbReference type="AlphaFoldDB" id="A0A8S1XL66"/>
<dbReference type="SMART" id="SM00584">
    <property type="entry name" value="TLDc"/>
    <property type="match status" value="1"/>
</dbReference>
<evidence type="ECO:0000259" key="2">
    <source>
        <dbReference type="SMART" id="SM00584"/>
    </source>
</evidence>
<reference evidence="3" key="1">
    <citation type="submission" date="2021-01" db="EMBL/GenBank/DDBJ databases">
        <authorList>
            <consortium name="Genoscope - CEA"/>
            <person name="William W."/>
        </authorList>
    </citation>
    <scope>NUCLEOTIDE SEQUENCE</scope>
</reference>
<evidence type="ECO:0000313" key="3">
    <source>
        <dbReference type="EMBL" id="CAD8201883.1"/>
    </source>
</evidence>
<name>A0A8S1XL66_9CILI</name>
<keyword evidence="4" id="KW-1185">Reference proteome</keyword>
<keyword evidence="1" id="KW-0175">Coiled coil</keyword>
<feature type="domain" description="TLDc" evidence="2">
    <location>
        <begin position="629"/>
        <end position="801"/>
    </location>
</feature>
<comment type="caution">
    <text evidence="3">The sequence shown here is derived from an EMBL/GenBank/DDBJ whole genome shotgun (WGS) entry which is preliminary data.</text>
</comment>
<organism evidence="3 4">
    <name type="scientific">Paramecium pentaurelia</name>
    <dbReference type="NCBI Taxonomy" id="43138"/>
    <lineage>
        <taxon>Eukaryota</taxon>
        <taxon>Sar</taxon>
        <taxon>Alveolata</taxon>
        <taxon>Ciliophora</taxon>
        <taxon>Intramacronucleata</taxon>
        <taxon>Oligohymenophorea</taxon>
        <taxon>Peniculida</taxon>
        <taxon>Parameciidae</taxon>
        <taxon>Paramecium</taxon>
    </lineage>
</organism>
<dbReference type="Proteomes" id="UP000689195">
    <property type="component" value="Unassembled WGS sequence"/>
</dbReference>
<gene>
    <name evidence="3" type="ORF">PPENT_87.1.T1290074</name>
</gene>
<feature type="coiled-coil region" evidence="1">
    <location>
        <begin position="480"/>
        <end position="612"/>
    </location>
</feature>
<feature type="coiled-coil region" evidence="1">
    <location>
        <begin position="52"/>
        <end position="83"/>
    </location>
</feature>
<dbReference type="OrthoDB" id="311690at2759"/>
<dbReference type="Pfam" id="PF07534">
    <property type="entry name" value="TLD"/>
    <property type="match status" value="1"/>
</dbReference>
<protein>
    <recommendedName>
        <fullName evidence="2">TLDc domain-containing protein</fullName>
    </recommendedName>
</protein>
<evidence type="ECO:0000256" key="1">
    <source>
        <dbReference type="SAM" id="Coils"/>
    </source>
</evidence>
<dbReference type="PANTHER" id="PTHR23354:SF122">
    <property type="entry name" value="GTPASE-ACTIVATING PROTEIN SKYWALKER"/>
    <property type="match status" value="1"/>
</dbReference>
<sequence>MSEQELEKKTCQEHKNFEIIAVEYSQSEQQVIKSLCVNCLIQMIGNKNILLYDKLIELIKEKRNKCDKEIKEKTQERVNYMNELQQSFSKLDQIMKGAIAELQNNLGQKISESQKEIEQRDSQIDSTNLDENIQTLLSTSGVNDEKQKQTQKQESDIIKDLLFLIKKQLQEIPATQEYQQIIQLIKKIEQSFQIKLEPIKMEAIKTPSLKQICNKHKKEIIMIDLNPNESQNRFACVQCVQECPNKYVGLIEVVERLRKYTDEQCDINKDYNTKRKERFCKANQMLLDLKQKYNQVISEIIQSLDSQFLQDDSLKQNNNYENISFNIQDLEQQEIQNVVDILCQEDQHANLKQKLEKQDQDDSKVYQELEKGLESLMQYDILTIHNLMNTLNNNQLELLNIGDFIQKNQSNTKLDDNSFIKYFQILQEYINIIDKSFEFYLNLQKQVDERNQVDSQSQRFQEEYKKFQFNSTKMKTYIMAEENEKQLKVLQEETQQQKSKLQEDSKQIEQLQVQSSQLNDELNQLKQKQKELQDKLTQESLEKENSQIKLKEFENKNQQLQQSVEVYEKKTNSLSETIDKTKKSLEETTSTLKSKELELANYSKNHDELLKELKCVYQFVNIKWESGTNTILRNDYFNFILSQIEKKMNKKIKNQYLIYSGQKHGLNSEAFWKCINKTSNLLMIFKSKSGYIFGGFSPCQWIQIGGAFTEDNTMSSFLFSQTHDQIYSLKEVNKQYAIYCHQSFGPTFGNGHDLQIGQDFQSGYSNLGYHYQWDGYQFTNSTHLFGQLTPNIEQCEIIMLTYA</sequence>
<dbReference type="EMBL" id="CAJJDO010000129">
    <property type="protein sequence ID" value="CAD8201883.1"/>
    <property type="molecule type" value="Genomic_DNA"/>
</dbReference>
<dbReference type="PANTHER" id="PTHR23354">
    <property type="entry name" value="NUCLEOLAR PROTEIN 7/ESTROGEN RECEPTOR COACTIVATOR-RELATED"/>
    <property type="match status" value="1"/>
</dbReference>